<dbReference type="RefSeq" id="WP_128353356.1">
    <property type="nucleotide sequence ID" value="NZ_QMHN01000003.1"/>
</dbReference>
<accession>A0A443YV58</accession>
<evidence type="ECO:0000256" key="1">
    <source>
        <dbReference type="SAM" id="SignalP"/>
    </source>
</evidence>
<keyword evidence="1" id="KW-0732">Signal</keyword>
<dbReference type="AlphaFoldDB" id="A0A443YV58"/>
<dbReference type="EMBL" id="SAYW01000003">
    <property type="protein sequence ID" value="RWU07702.1"/>
    <property type="molecule type" value="Genomic_DNA"/>
</dbReference>
<sequence length="204" mass="23624">MKKTLLCLATTLALLNMAKAQKPTGDAVKMTADYGPSNEETRVIVDFQGVEYYKVKLTGTQLKDKKIVLYCKEMWNGKVKKVDTLIKKQDLKNLTNASEDTLSFSVLGRRVDEKLQVLFRFPRIGVHKKYQSLKTDNYSLRVLGNHYKIELNKPFPVFAYILPYEKDGWLMYCAVDQSGEKVEDWGKKFGIKHYLIYEMAFLEE</sequence>
<comment type="caution">
    <text evidence="2">The sequence shown here is derived from an EMBL/GenBank/DDBJ whole genome shotgun (WGS) entry which is preliminary data.</text>
</comment>
<dbReference type="OrthoDB" id="883791at2"/>
<feature type="chain" id="PRO_5019222686" evidence="1">
    <location>
        <begin position="21"/>
        <end position="204"/>
    </location>
</feature>
<reference evidence="2 3" key="1">
    <citation type="submission" date="2018-06" db="EMBL/GenBank/DDBJ databases">
        <title>Pedobacter endophyticus sp. nov., an endophytic bacterium isolated from a leaf of Triticum aestivum.</title>
        <authorList>
            <person name="Zhang L."/>
        </authorList>
    </citation>
    <scope>NUCLEOTIDE SEQUENCE [LARGE SCALE GENOMIC DNA]</scope>
    <source>
        <strain evidence="2 3">CM134L-2</strain>
    </source>
</reference>
<gene>
    <name evidence="2" type="ORF">DPV69_12025</name>
</gene>
<feature type="signal peptide" evidence="1">
    <location>
        <begin position="1"/>
        <end position="20"/>
    </location>
</feature>
<proteinExistence type="predicted"/>
<keyword evidence="3" id="KW-1185">Reference proteome</keyword>
<protein>
    <submittedName>
        <fullName evidence="2">Uncharacterized protein</fullName>
    </submittedName>
</protein>
<evidence type="ECO:0000313" key="3">
    <source>
        <dbReference type="Proteomes" id="UP000284120"/>
    </source>
</evidence>
<organism evidence="2 3">
    <name type="scientific">Pedobacter chitinilyticus</name>
    <dbReference type="NCBI Taxonomy" id="2233776"/>
    <lineage>
        <taxon>Bacteria</taxon>
        <taxon>Pseudomonadati</taxon>
        <taxon>Bacteroidota</taxon>
        <taxon>Sphingobacteriia</taxon>
        <taxon>Sphingobacteriales</taxon>
        <taxon>Sphingobacteriaceae</taxon>
        <taxon>Pedobacter</taxon>
    </lineage>
</organism>
<dbReference type="Proteomes" id="UP000284120">
    <property type="component" value="Unassembled WGS sequence"/>
</dbReference>
<name>A0A443YV58_9SPHI</name>
<evidence type="ECO:0000313" key="2">
    <source>
        <dbReference type="EMBL" id="RWU07702.1"/>
    </source>
</evidence>